<gene>
    <name evidence="1" type="ORF">Cdeb_00192</name>
</gene>
<evidence type="ECO:0008006" key="3">
    <source>
        <dbReference type="Google" id="ProtNLM"/>
    </source>
</evidence>
<evidence type="ECO:0000313" key="1">
    <source>
        <dbReference type="EMBL" id="RKO63103.1"/>
    </source>
</evidence>
<name>A0A420VIA9_9BACI</name>
<dbReference type="Proteomes" id="UP000286235">
    <property type="component" value="Unassembled WGS sequence"/>
</dbReference>
<sequence>MEYQEYPDIQTIEKIAWKEMAGIFSTIVKKKRISPHHYIHCTFSVFC</sequence>
<dbReference type="RefSeq" id="WP_183041525.1">
    <property type="nucleotide sequence ID" value="NZ_AZRV01000011.1"/>
</dbReference>
<comment type="caution">
    <text evidence="1">The sequence shown here is derived from an EMBL/GenBank/DDBJ whole genome shotgun (WGS) entry which is preliminary data.</text>
</comment>
<evidence type="ECO:0000313" key="2">
    <source>
        <dbReference type="Proteomes" id="UP000286235"/>
    </source>
</evidence>
<reference evidence="1 2" key="1">
    <citation type="submission" date="2013-12" db="EMBL/GenBank/DDBJ databases">
        <title>Genome and proteome characterization of Caldibacillus debilis GB1 derived from a cellulolytic aero-tolerant co-culture.</title>
        <authorList>
            <person name="Wushke S.T."/>
            <person name="Zhang X."/>
            <person name="Fristensky B."/>
            <person name="Wilkins J.A."/>
            <person name="Levin D.B."/>
            <person name="Sparling R."/>
        </authorList>
    </citation>
    <scope>NUCLEOTIDE SEQUENCE [LARGE SCALE GENOMIC DNA]</scope>
    <source>
        <strain evidence="1 2">GB1</strain>
    </source>
</reference>
<dbReference type="AlphaFoldDB" id="A0A420VIA9"/>
<protein>
    <recommendedName>
        <fullName evidence="3">Mobile element protein</fullName>
    </recommendedName>
</protein>
<organism evidence="1 2">
    <name type="scientific">Caldibacillus debilis GB1</name>
    <dbReference type="NCBI Taxonomy" id="1339248"/>
    <lineage>
        <taxon>Bacteria</taxon>
        <taxon>Bacillati</taxon>
        <taxon>Bacillota</taxon>
        <taxon>Bacilli</taxon>
        <taxon>Bacillales</taxon>
        <taxon>Bacillaceae</taxon>
        <taxon>Caldibacillus</taxon>
    </lineage>
</organism>
<keyword evidence="2" id="KW-1185">Reference proteome</keyword>
<accession>A0A420VIA9</accession>
<dbReference type="EMBL" id="AZRV01000011">
    <property type="protein sequence ID" value="RKO63103.1"/>
    <property type="molecule type" value="Genomic_DNA"/>
</dbReference>
<proteinExistence type="predicted"/>